<dbReference type="Proteomes" id="UP000244773">
    <property type="component" value="Segment"/>
</dbReference>
<sequence length="48" mass="5523">MPRGCDFLKGGKPATKTKCNEKLTDNYFKKSKATKEESKKKKEESKKK</sequence>
<evidence type="ECO:0000313" key="2">
    <source>
        <dbReference type="EMBL" id="AUF82626.1"/>
    </source>
</evidence>
<gene>
    <name evidence="2" type="ORF">TetV_544</name>
</gene>
<evidence type="ECO:0000256" key="1">
    <source>
        <dbReference type="SAM" id="MobiDB-lite"/>
    </source>
</evidence>
<name>A0A2P0VNY6_9VIRU</name>
<accession>A0A2P0VNY6</accession>
<reference evidence="2" key="1">
    <citation type="journal article" date="2018" name="Virology">
        <title>A giant virus infecting green algae encodes key fermentation genes.</title>
        <authorList>
            <person name="Schvarcz C.R."/>
            <person name="Steward G.F."/>
        </authorList>
    </citation>
    <scope>NUCLEOTIDE SEQUENCE [LARGE SCALE GENOMIC DNA]</scope>
</reference>
<dbReference type="EMBL" id="KY322437">
    <property type="protein sequence ID" value="AUF82626.1"/>
    <property type="molecule type" value="Genomic_DNA"/>
</dbReference>
<feature type="region of interest" description="Disordered" evidence="1">
    <location>
        <begin position="1"/>
        <end position="20"/>
    </location>
</feature>
<proteinExistence type="predicted"/>
<protein>
    <submittedName>
        <fullName evidence="2">Uncharacterized protein</fullName>
    </submittedName>
</protein>
<keyword evidence="3" id="KW-1185">Reference proteome</keyword>
<evidence type="ECO:0000313" key="3">
    <source>
        <dbReference type="Proteomes" id="UP000244773"/>
    </source>
</evidence>
<organism evidence="2">
    <name type="scientific">Tetraselmis virus 1</name>
    <dbReference type="NCBI Taxonomy" id="2060617"/>
    <lineage>
        <taxon>Viruses</taxon>
        <taxon>Varidnaviria</taxon>
        <taxon>Bamfordvirae</taxon>
        <taxon>Nucleocytoviricota</taxon>
        <taxon>Megaviricetes</taxon>
        <taxon>Imitervirales</taxon>
        <taxon>Allomimiviridae</taxon>
        <taxon>Oceanusvirus</taxon>
        <taxon>Oceanusvirus kaneohense</taxon>
    </lineage>
</organism>